<keyword evidence="7" id="KW-0653">Protein transport</keyword>
<dbReference type="OrthoDB" id="9792439at2"/>
<dbReference type="STRING" id="582744.Msip34_0103"/>
<evidence type="ECO:0000313" key="13">
    <source>
        <dbReference type="Proteomes" id="UP000002743"/>
    </source>
</evidence>
<keyword evidence="5" id="KW-0997">Cell inner membrane</keyword>
<dbReference type="SUPFAM" id="SSF74653">
    <property type="entry name" value="TolA/TonB C-terminal domain"/>
    <property type="match status" value="1"/>
</dbReference>
<keyword evidence="6" id="KW-0812">Transmembrane</keyword>
<name>C6X882_METGS</name>
<dbReference type="InterPro" id="IPR051045">
    <property type="entry name" value="TonB-dependent_transducer"/>
</dbReference>
<evidence type="ECO:0000259" key="11">
    <source>
        <dbReference type="PROSITE" id="PS52015"/>
    </source>
</evidence>
<dbReference type="InterPro" id="IPR006260">
    <property type="entry name" value="TonB/TolA_C"/>
</dbReference>
<dbReference type="PROSITE" id="PS52015">
    <property type="entry name" value="TONB_CTD"/>
    <property type="match status" value="1"/>
</dbReference>
<dbReference type="PANTHER" id="PTHR33446:SF2">
    <property type="entry name" value="PROTEIN TONB"/>
    <property type="match status" value="1"/>
</dbReference>
<evidence type="ECO:0000256" key="5">
    <source>
        <dbReference type="ARBA" id="ARBA00022519"/>
    </source>
</evidence>
<keyword evidence="9" id="KW-0472">Membrane</keyword>
<dbReference type="AlphaFoldDB" id="C6X882"/>
<evidence type="ECO:0000256" key="3">
    <source>
        <dbReference type="ARBA" id="ARBA00022448"/>
    </source>
</evidence>
<protein>
    <submittedName>
        <fullName evidence="12">TonB family protein</fullName>
    </submittedName>
</protein>
<feature type="compositionally biased region" description="Polar residues" evidence="10">
    <location>
        <begin position="157"/>
        <end position="167"/>
    </location>
</feature>
<reference evidence="12 13" key="2">
    <citation type="journal article" date="2011" name="J. Bacteriol.">
        <title>Genomes of three methylotrophs from a single niche uncover genetic and metabolic divergence of Methylophilaceae.</title>
        <authorList>
            <person name="Lapidus A."/>
            <person name="Clum A."/>
            <person name="Labutti K."/>
            <person name="Kaluzhnaya M.G."/>
            <person name="Lim S."/>
            <person name="Beck D.A."/>
            <person name="Glavina Del Rio T."/>
            <person name="Nolan M."/>
            <person name="Mavromatis K."/>
            <person name="Huntemann M."/>
            <person name="Lucas S."/>
            <person name="Lidstrom M.E."/>
            <person name="Ivanova N."/>
            <person name="Chistoserdova L."/>
        </authorList>
    </citation>
    <scope>NUCLEOTIDE SEQUENCE [LARGE SCALE GENOMIC DNA]</scope>
    <source>
        <strain evidence="12 13">SIP3-4</strain>
    </source>
</reference>
<sequence>MSSLSNSQPSYPSSYTKLGALPDIEENLSFLKDAVARAVSDGGERFGLYRNRALEQLESSGKWLTQRNSGIVALVVIAHIVGISAYLESQRVPPKPPAPKEVVVEFIKPAPKIEPEKKIEPPPPPPPPKVERKPQPAKPVQALKTAPAEPDIKPNDMTVQENTTAQHTPEPVQAVPTPPPAPPAPKEEPLTEAVGYAGYLNNPPPEYPAFAQRQGWEGKVILRVRVLASGKPGAVEVKQSSGRKTLDEAALEVVKNWVFAPAKRGSTPVDGWATVPIEFRLAK</sequence>
<accession>C6X882</accession>
<evidence type="ECO:0000256" key="10">
    <source>
        <dbReference type="SAM" id="MobiDB-lite"/>
    </source>
</evidence>
<organism evidence="12 13">
    <name type="scientific">Methylovorus glucosotrophus (strain SIP3-4)</name>
    <dbReference type="NCBI Taxonomy" id="582744"/>
    <lineage>
        <taxon>Bacteria</taxon>
        <taxon>Pseudomonadati</taxon>
        <taxon>Pseudomonadota</taxon>
        <taxon>Betaproteobacteria</taxon>
        <taxon>Nitrosomonadales</taxon>
        <taxon>Methylophilaceae</taxon>
        <taxon>Methylovorus</taxon>
    </lineage>
</organism>
<evidence type="ECO:0000256" key="2">
    <source>
        <dbReference type="ARBA" id="ARBA00006555"/>
    </source>
</evidence>
<dbReference type="InterPro" id="IPR037682">
    <property type="entry name" value="TonB_C"/>
</dbReference>
<reference evidence="13" key="1">
    <citation type="submission" date="2009-07" db="EMBL/GenBank/DDBJ databases">
        <title>Complete sequence of chromosome of Methylovorus sp. SIP3-4.</title>
        <authorList>
            <person name="Lucas S."/>
            <person name="Copeland A."/>
            <person name="Lapidus A."/>
            <person name="Glavina del Rio T."/>
            <person name="Tice H."/>
            <person name="Bruce D."/>
            <person name="Goodwin L."/>
            <person name="Pitluck S."/>
            <person name="Clum A."/>
            <person name="Larimer F."/>
            <person name="Land M."/>
            <person name="Hauser L."/>
            <person name="Kyrpides N."/>
            <person name="Mikhailova N."/>
            <person name="Kayluzhnaya M."/>
            <person name="Chistoserdova L."/>
        </authorList>
    </citation>
    <scope>NUCLEOTIDE SEQUENCE [LARGE SCALE GENOMIC DNA]</scope>
    <source>
        <strain evidence="13">SIP3-4</strain>
    </source>
</reference>
<keyword evidence="3" id="KW-0813">Transport</keyword>
<dbReference type="PANTHER" id="PTHR33446">
    <property type="entry name" value="PROTEIN TONB-RELATED"/>
    <property type="match status" value="1"/>
</dbReference>
<dbReference type="EMBL" id="CP001674">
    <property type="protein sequence ID" value="ACT49352.1"/>
    <property type="molecule type" value="Genomic_DNA"/>
</dbReference>
<dbReference type="Proteomes" id="UP000002743">
    <property type="component" value="Chromosome"/>
</dbReference>
<dbReference type="eggNOG" id="COG0810">
    <property type="taxonomic scope" value="Bacteria"/>
</dbReference>
<evidence type="ECO:0000256" key="4">
    <source>
        <dbReference type="ARBA" id="ARBA00022475"/>
    </source>
</evidence>
<gene>
    <name evidence="12" type="ordered locus">Msip34_0103</name>
</gene>
<proteinExistence type="inferred from homology"/>
<keyword evidence="4" id="KW-1003">Cell membrane</keyword>
<comment type="similarity">
    <text evidence="2">Belongs to the TonB family.</text>
</comment>
<dbReference type="NCBIfam" id="TIGR01352">
    <property type="entry name" value="tonB_Cterm"/>
    <property type="match status" value="1"/>
</dbReference>
<dbReference type="RefSeq" id="WP_015829133.1">
    <property type="nucleotide sequence ID" value="NC_012969.1"/>
</dbReference>
<evidence type="ECO:0000256" key="8">
    <source>
        <dbReference type="ARBA" id="ARBA00022989"/>
    </source>
</evidence>
<dbReference type="HOGENOM" id="CLU_076057_2_0_4"/>
<keyword evidence="13" id="KW-1185">Reference proteome</keyword>
<evidence type="ECO:0000256" key="1">
    <source>
        <dbReference type="ARBA" id="ARBA00004383"/>
    </source>
</evidence>
<keyword evidence="8" id="KW-1133">Transmembrane helix</keyword>
<dbReference type="Gene3D" id="3.30.1150.10">
    <property type="match status" value="1"/>
</dbReference>
<evidence type="ECO:0000256" key="6">
    <source>
        <dbReference type="ARBA" id="ARBA00022692"/>
    </source>
</evidence>
<feature type="domain" description="TonB C-terminal" evidence="11">
    <location>
        <begin position="192"/>
        <end position="283"/>
    </location>
</feature>
<dbReference type="GO" id="GO:0055085">
    <property type="term" value="P:transmembrane transport"/>
    <property type="evidence" value="ECO:0007669"/>
    <property type="project" value="InterPro"/>
</dbReference>
<evidence type="ECO:0000256" key="9">
    <source>
        <dbReference type="ARBA" id="ARBA00023136"/>
    </source>
</evidence>
<comment type="subcellular location">
    <subcellularLocation>
        <location evidence="1">Cell inner membrane</location>
        <topology evidence="1">Single-pass membrane protein</topology>
        <orientation evidence="1">Periplasmic side</orientation>
    </subcellularLocation>
</comment>
<dbReference type="GO" id="GO:0098797">
    <property type="term" value="C:plasma membrane protein complex"/>
    <property type="evidence" value="ECO:0007669"/>
    <property type="project" value="TreeGrafter"/>
</dbReference>
<evidence type="ECO:0000256" key="7">
    <source>
        <dbReference type="ARBA" id="ARBA00022927"/>
    </source>
</evidence>
<dbReference type="GO" id="GO:0031992">
    <property type="term" value="F:energy transducer activity"/>
    <property type="evidence" value="ECO:0007669"/>
    <property type="project" value="TreeGrafter"/>
</dbReference>
<feature type="region of interest" description="Disordered" evidence="10">
    <location>
        <begin position="113"/>
        <end position="189"/>
    </location>
</feature>
<dbReference type="Pfam" id="PF03544">
    <property type="entry name" value="TonB_C"/>
    <property type="match status" value="1"/>
</dbReference>
<dbReference type="KEGG" id="mei:Msip34_0103"/>
<evidence type="ECO:0000313" key="12">
    <source>
        <dbReference type="EMBL" id="ACT49352.1"/>
    </source>
</evidence>
<dbReference type="GO" id="GO:0015031">
    <property type="term" value="P:protein transport"/>
    <property type="evidence" value="ECO:0007669"/>
    <property type="project" value="UniProtKB-KW"/>
</dbReference>